<feature type="compositionally biased region" description="Low complexity" evidence="1">
    <location>
        <begin position="148"/>
        <end position="159"/>
    </location>
</feature>
<name>A0AAW0EVL9_9TRYP</name>
<feature type="region of interest" description="Disordered" evidence="1">
    <location>
        <begin position="148"/>
        <end position="167"/>
    </location>
</feature>
<protein>
    <submittedName>
        <fullName evidence="2">Uncharacterized protein</fullName>
    </submittedName>
</protein>
<dbReference type="Proteomes" id="UP001430356">
    <property type="component" value="Unassembled WGS sequence"/>
</dbReference>
<evidence type="ECO:0000313" key="3">
    <source>
        <dbReference type="Proteomes" id="UP001430356"/>
    </source>
</evidence>
<sequence length="776" mass="83506">MRRVYARSHRSGAETGLLAVSSQTLSVAARRIHRRHSPDRTHSEQVQDRQNAFHWAAHHIFRPHQHFTYDPTSWSRPLEEKAKKARTLSLVERVRAAAEREEESTGNAAALLHRHRSTPDAAHDGTTAPEPDTPDYFYAAAELSSPSRTAPAAAAATEAAPPPPPSEWSAVTLQELVQEVQRLQQLLLSPRYAGNTSLQRRAHQHRELRATLLQLYIRLRDAQLGVTVTPDACAFGWFLLMRSLEPLIEALGGDAAAEAVRDVFAALRAGVLLPMAEGGQLYTAAASRELSLVALIELLSIATAPFVWRCAAHFADERGAVSDPTLLRYAELVSVAARERARDTADDDSEQGGACAQEWLDPLHVEAWATAVRRLHTRGVPVLAAVPGLELHVEHAAVYVAQLLETATAVPPSGHVTASLARRGRCSETPAAALSPQQRDAAPKPVCLDLTAAPHGVQRPPTECGDVAHIIVAATAVLHLEGRAAGAAPRSEESARRSVVACLRLLTHAPNFDLSADGVVAWASAVLHAGHLLDLDGDGGGGGGGSRPALRFAVLLSRISYGAVVDRVALGEMVLRLCRVPEPAHADTRETREWRRLRGVVMHGALRVLRVPDLEAAAVRLGSQDPAAWLETLAYGEFGGAVPMELWREAAVRLFPEVRYHIGSRDGALAPAAAPAAPRPCSTEAAQALCVLCSRYVAQGTKGAPPTNLLCLFTARCVGECLAVMFESPGLVQSLLRSADAWDGLCASLPERVRLVATCMQEVVRRETPSAKVLSY</sequence>
<dbReference type="EMBL" id="JAECZO010000141">
    <property type="protein sequence ID" value="KAK7198287.1"/>
    <property type="molecule type" value="Genomic_DNA"/>
</dbReference>
<organism evidence="2 3">
    <name type="scientific">Novymonas esmeraldas</name>
    <dbReference type="NCBI Taxonomy" id="1808958"/>
    <lineage>
        <taxon>Eukaryota</taxon>
        <taxon>Discoba</taxon>
        <taxon>Euglenozoa</taxon>
        <taxon>Kinetoplastea</taxon>
        <taxon>Metakinetoplastina</taxon>
        <taxon>Trypanosomatida</taxon>
        <taxon>Trypanosomatidae</taxon>
        <taxon>Novymonas</taxon>
    </lineage>
</organism>
<accession>A0AAW0EVL9</accession>
<evidence type="ECO:0000256" key="1">
    <source>
        <dbReference type="SAM" id="MobiDB-lite"/>
    </source>
</evidence>
<gene>
    <name evidence="2" type="ORF">NESM_000786200</name>
</gene>
<comment type="caution">
    <text evidence="2">The sequence shown here is derived from an EMBL/GenBank/DDBJ whole genome shotgun (WGS) entry which is preliminary data.</text>
</comment>
<evidence type="ECO:0000313" key="2">
    <source>
        <dbReference type="EMBL" id="KAK7198287.1"/>
    </source>
</evidence>
<keyword evidence="3" id="KW-1185">Reference proteome</keyword>
<reference evidence="2 3" key="1">
    <citation type="journal article" date="2021" name="MBio">
        <title>A New Model Trypanosomatid, Novymonas esmeraldas: Genomic Perception of Its 'Candidatus Pandoraea novymonadis' Endosymbiont.</title>
        <authorList>
            <person name="Zakharova A."/>
            <person name="Saura A."/>
            <person name="Butenko A."/>
            <person name="Podesvova L."/>
            <person name="Warmusova S."/>
            <person name="Kostygov A.Y."/>
            <person name="Nenarokova A."/>
            <person name="Lukes J."/>
            <person name="Opperdoes F.R."/>
            <person name="Yurchenko V."/>
        </authorList>
    </citation>
    <scope>NUCLEOTIDE SEQUENCE [LARGE SCALE GENOMIC DNA]</scope>
    <source>
        <strain evidence="2 3">E262AT.01</strain>
    </source>
</reference>
<dbReference type="AlphaFoldDB" id="A0AAW0EVL9"/>
<proteinExistence type="predicted"/>